<dbReference type="CDD" id="cd05291">
    <property type="entry name" value="HicDH_like"/>
    <property type="match status" value="1"/>
</dbReference>
<gene>
    <name evidence="8" type="primary">hicD2</name>
    <name evidence="8" type="ORF">KIMC2_18620</name>
</gene>
<evidence type="ECO:0000256" key="5">
    <source>
        <dbReference type="RuleBase" id="RU003369"/>
    </source>
</evidence>
<evidence type="ECO:0000313" key="9">
    <source>
        <dbReference type="Proteomes" id="UP001321804"/>
    </source>
</evidence>
<dbReference type="Gene3D" id="3.90.110.10">
    <property type="entry name" value="Lactate dehydrogenase/glycoside hydrolase, family 4, C-terminal"/>
    <property type="match status" value="1"/>
</dbReference>
<keyword evidence="2 5" id="KW-0560">Oxidoreductase</keyword>
<dbReference type="SUPFAM" id="SSF51735">
    <property type="entry name" value="NAD(P)-binding Rossmann-fold domains"/>
    <property type="match status" value="1"/>
</dbReference>
<feature type="domain" description="Lactate/malate dehydrogenase N-terminal" evidence="6">
    <location>
        <begin position="5"/>
        <end position="145"/>
    </location>
</feature>
<evidence type="ECO:0000256" key="2">
    <source>
        <dbReference type="ARBA" id="ARBA00023002"/>
    </source>
</evidence>
<dbReference type="Pfam" id="PF02866">
    <property type="entry name" value="Ldh_1_C"/>
    <property type="match status" value="1"/>
</dbReference>
<dbReference type="Pfam" id="PF00056">
    <property type="entry name" value="Ldh_1_N"/>
    <property type="match status" value="1"/>
</dbReference>
<dbReference type="KEGG" id="xak:KIMC2_18620"/>
<dbReference type="GO" id="GO:0006089">
    <property type="term" value="P:lactate metabolic process"/>
    <property type="evidence" value="ECO:0007669"/>
    <property type="project" value="TreeGrafter"/>
</dbReference>
<feature type="binding site" evidence="4">
    <location>
        <position position="34"/>
    </location>
    <ligand>
        <name>NAD(+)</name>
        <dbReference type="ChEBI" id="CHEBI:57540"/>
    </ligand>
</feature>
<dbReference type="GO" id="GO:0004459">
    <property type="term" value="F:L-lactate dehydrogenase (NAD+) activity"/>
    <property type="evidence" value="ECO:0007669"/>
    <property type="project" value="InterPro"/>
</dbReference>
<dbReference type="SUPFAM" id="SSF56327">
    <property type="entry name" value="LDH C-terminal domain-like"/>
    <property type="match status" value="1"/>
</dbReference>
<reference evidence="8 9" key="1">
    <citation type="journal article" date="2023" name="Microbiol. Spectr.">
        <title>Symbiosis of Carpenter Bees with Uncharacterized Lactic Acid Bacteria Showing NAD Auxotrophy.</title>
        <authorList>
            <person name="Kawasaki S."/>
            <person name="Ozawa K."/>
            <person name="Mori T."/>
            <person name="Yamamoto A."/>
            <person name="Ito M."/>
            <person name="Ohkuma M."/>
            <person name="Sakamoto M."/>
            <person name="Matsutani M."/>
        </authorList>
    </citation>
    <scope>NUCLEOTIDE SEQUENCE [LARGE SCALE GENOMIC DNA]</scope>
    <source>
        <strain evidence="8 9">KimC2</strain>
    </source>
</reference>
<organism evidence="8 9">
    <name type="scientific">Xylocopilactobacillus apis</name>
    <dbReference type="NCBI Taxonomy" id="2932183"/>
    <lineage>
        <taxon>Bacteria</taxon>
        <taxon>Bacillati</taxon>
        <taxon>Bacillota</taxon>
        <taxon>Bacilli</taxon>
        <taxon>Lactobacillales</taxon>
        <taxon>Lactobacillaceae</taxon>
        <taxon>Xylocopilactobacillus</taxon>
    </lineage>
</organism>
<comment type="similarity">
    <text evidence="1">Belongs to the LDH/MDH superfamily. LDH family.</text>
</comment>
<feature type="binding site" evidence="4">
    <location>
        <begin position="121"/>
        <end position="123"/>
    </location>
    <ligand>
        <name>NAD(+)</name>
        <dbReference type="ChEBI" id="CHEBI:57540"/>
    </ligand>
</feature>
<dbReference type="RefSeq" id="WP_317696281.1">
    <property type="nucleotide sequence ID" value="NZ_AP026801.1"/>
</dbReference>
<evidence type="ECO:0000259" key="7">
    <source>
        <dbReference type="Pfam" id="PF02866"/>
    </source>
</evidence>
<dbReference type="InterPro" id="IPR001557">
    <property type="entry name" value="L-lactate/malate_DH"/>
</dbReference>
<dbReference type="PROSITE" id="PS00064">
    <property type="entry name" value="L_LDH"/>
    <property type="match status" value="1"/>
</dbReference>
<feature type="domain" description="Lactate/malate dehydrogenase C-terminal" evidence="7">
    <location>
        <begin position="148"/>
        <end position="303"/>
    </location>
</feature>
<dbReference type="InterPro" id="IPR022383">
    <property type="entry name" value="Lactate/malate_DH_C"/>
</dbReference>
<keyword evidence="4" id="KW-0520">NAD</keyword>
<name>A0AAU9DC11_9LACO</name>
<feature type="binding site" evidence="4">
    <location>
        <begin position="9"/>
        <end position="14"/>
    </location>
    <ligand>
        <name>NAD(+)</name>
        <dbReference type="ChEBI" id="CHEBI:57540"/>
    </ligand>
</feature>
<evidence type="ECO:0000313" key="8">
    <source>
        <dbReference type="EMBL" id="BDR57300.1"/>
    </source>
</evidence>
<dbReference type="PANTHER" id="PTHR43128:SF31">
    <property type="entry name" value="L-LACTATE DEHYDROGENASE"/>
    <property type="match status" value="1"/>
</dbReference>
<evidence type="ECO:0000256" key="3">
    <source>
        <dbReference type="PIRSR" id="PIRSR000102-1"/>
    </source>
</evidence>
<dbReference type="InterPro" id="IPR018177">
    <property type="entry name" value="L-lactate_DH_AS"/>
</dbReference>
<sequence>MARTVGVMGMGNVGSTVAHIIVAQGLADTLILYDRNQDKVKADTLDFQDAASLLSTHTTIINGQISDMKDCDIIVSAIGRIDLIVPGSVDRFAELKTNAPSVAELSKDLKNSGFKGILLVITNPNDVITGLYQKHTGFPTHKVLGTGTYLDTSRLKRHVGEALNIDPRSVSGYVLGEHGDSQFAAWSTVRVEGRPFTEIAKEKGIDLDQLEKDTRFGGGEVHVGKGYTNYAVATAATSLIQIMFSDAKTEAICSHYNEDFAGYISSPAILGKNGVEKVLELPLTDPENENLKKSAQTIKEKSEQFG</sequence>
<dbReference type="InterPro" id="IPR036291">
    <property type="entry name" value="NAD(P)-bd_dom_sf"/>
</dbReference>
<feature type="active site" description="Proton acceptor" evidence="3">
    <location>
        <position position="178"/>
    </location>
</feature>
<dbReference type="PRINTS" id="PR00086">
    <property type="entry name" value="LLDHDRGNASE"/>
</dbReference>
<evidence type="ECO:0000256" key="1">
    <source>
        <dbReference type="ARBA" id="ARBA00006054"/>
    </source>
</evidence>
<feature type="binding site" evidence="4">
    <location>
        <position position="98"/>
    </location>
    <ligand>
        <name>NAD(+)</name>
        <dbReference type="ChEBI" id="CHEBI:57540"/>
    </ligand>
</feature>
<dbReference type="EMBL" id="AP026801">
    <property type="protein sequence ID" value="BDR57300.1"/>
    <property type="molecule type" value="Genomic_DNA"/>
</dbReference>
<accession>A0AAU9DC11</accession>
<evidence type="ECO:0000259" key="6">
    <source>
        <dbReference type="Pfam" id="PF00056"/>
    </source>
</evidence>
<dbReference type="Proteomes" id="UP001321804">
    <property type="component" value="Chromosome"/>
</dbReference>
<evidence type="ECO:0000256" key="4">
    <source>
        <dbReference type="PIRSR" id="PIRSR000102-3"/>
    </source>
</evidence>
<dbReference type="Gene3D" id="3.40.50.720">
    <property type="entry name" value="NAD(P)-binding Rossmann-like Domain"/>
    <property type="match status" value="1"/>
</dbReference>
<proteinExistence type="inferred from homology"/>
<dbReference type="PANTHER" id="PTHR43128">
    <property type="entry name" value="L-2-HYDROXYCARBOXYLATE DEHYDROGENASE (NAD(P)(+))"/>
    <property type="match status" value="1"/>
</dbReference>
<protein>
    <submittedName>
        <fullName evidence="8">L-lactate dehydrogenase</fullName>
    </submittedName>
</protein>
<dbReference type="PIRSF" id="PIRSF000102">
    <property type="entry name" value="Lac_mal_DH"/>
    <property type="match status" value="1"/>
</dbReference>
<dbReference type="InterPro" id="IPR001236">
    <property type="entry name" value="Lactate/malate_DH_N"/>
</dbReference>
<dbReference type="AlphaFoldDB" id="A0AAU9DC11"/>
<dbReference type="InterPro" id="IPR015955">
    <property type="entry name" value="Lactate_DH/Glyco_Ohase_4_C"/>
</dbReference>
<keyword evidence="9" id="KW-1185">Reference proteome</keyword>